<dbReference type="Gene3D" id="3.40.50.1820">
    <property type="entry name" value="alpha/beta hydrolase"/>
    <property type="match status" value="1"/>
</dbReference>
<evidence type="ECO:0000313" key="4">
    <source>
        <dbReference type="Proteomes" id="UP000177309"/>
    </source>
</evidence>
<dbReference type="InterPro" id="IPR050266">
    <property type="entry name" value="AB_hydrolase_sf"/>
</dbReference>
<dbReference type="InterPro" id="IPR029058">
    <property type="entry name" value="AB_hydrolase_fold"/>
</dbReference>
<name>A0A1F4TL67_UNCSA</name>
<dbReference type="PANTHER" id="PTHR43798:SF31">
    <property type="entry name" value="AB HYDROLASE SUPERFAMILY PROTEIN YCLE"/>
    <property type="match status" value="1"/>
</dbReference>
<protein>
    <recommendedName>
        <fullName evidence="2">AB hydrolase-1 domain-containing protein</fullName>
    </recommendedName>
</protein>
<dbReference type="Pfam" id="PF00561">
    <property type="entry name" value="Abhydrolase_1"/>
    <property type="match status" value="1"/>
</dbReference>
<feature type="domain" description="AB hydrolase-1" evidence="2">
    <location>
        <begin position="41"/>
        <end position="204"/>
    </location>
</feature>
<dbReference type="PANTHER" id="PTHR43798">
    <property type="entry name" value="MONOACYLGLYCEROL LIPASE"/>
    <property type="match status" value="1"/>
</dbReference>
<comment type="caution">
    <text evidence="3">The sequence shown here is derived from an EMBL/GenBank/DDBJ whole genome shotgun (WGS) entry which is preliminary data.</text>
</comment>
<organism evidence="3 4">
    <name type="scientific">candidate division WOR-1 bacterium RIFOXYC2_FULL_41_25</name>
    <dbReference type="NCBI Taxonomy" id="1802586"/>
    <lineage>
        <taxon>Bacteria</taxon>
        <taxon>Bacillati</taxon>
        <taxon>Saganbacteria</taxon>
    </lineage>
</organism>
<dbReference type="InterPro" id="IPR000073">
    <property type="entry name" value="AB_hydrolase_1"/>
</dbReference>
<reference evidence="3 4" key="1">
    <citation type="journal article" date="2016" name="Nat. Commun.">
        <title>Thousands of microbial genomes shed light on interconnected biogeochemical processes in an aquifer system.</title>
        <authorList>
            <person name="Anantharaman K."/>
            <person name="Brown C.T."/>
            <person name="Hug L.A."/>
            <person name="Sharon I."/>
            <person name="Castelle C.J."/>
            <person name="Probst A.J."/>
            <person name="Thomas B.C."/>
            <person name="Singh A."/>
            <person name="Wilkins M.J."/>
            <person name="Karaoz U."/>
            <person name="Brodie E.L."/>
            <person name="Williams K.H."/>
            <person name="Hubbard S.S."/>
            <person name="Banfield J.F."/>
        </authorList>
    </citation>
    <scope>NUCLEOTIDE SEQUENCE [LARGE SCALE GENOMIC DNA]</scope>
</reference>
<dbReference type="SUPFAM" id="SSF53474">
    <property type="entry name" value="alpha/beta-Hydrolases"/>
    <property type="match status" value="1"/>
</dbReference>
<dbReference type="GO" id="GO:0016020">
    <property type="term" value="C:membrane"/>
    <property type="evidence" value="ECO:0007669"/>
    <property type="project" value="TreeGrafter"/>
</dbReference>
<dbReference type="AlphaFoldDB" id="A0A1F4TL67"/>
<proteinExistence type="predicted"/>
<gene>
    <name evidence="3" type="ORF">A2462_06760</name>
</gene>
<keyword evidence="1" id="KW-0378">Hydrolase</keyword>
<dbReference type="EMBL" id="MEUI01000035">
    <property type="protein sequence ID" value="OGC33436.1"/>
    <property type="molecule type" value="Genomic_DNA"/>
</dbReference>
<evidence type="ECO:0000259" key="2">
    <source>
        <dbReference type="Pfam" id="PF00561"/>
    </source>
</evidence>
<evidence type="ECO:0000256" key="1">
    <source>
        <dbReference type="ARBA" id="ARBA00022801"/>
    </source>
</evidence>
<dbReference type="Proteomes" id="UP000177309">
    <property type="component" value="Unassembled WGS sequence"/>
</dbReference>
<dbReference type="GO" id="GO:0016787">
    <property type="term" value="F:hydrolase activity"/>
    <property type="evidence" value="ECO:0007669"/>
    <property type="project" value="UniProtKB-KW"/>
</dbReference>
<accession>A0A1F4TL67</accession>
<sequence>MKKNVILFIHGFATGPAVWQQQMDMFKHDHLIVTNSDHILAHESVYIIAWSMGAWKAFKLYQDFPHKVKGLILVSAFPKYLKSANYPQGIEPVLLQRLEKKFRQDYKTGMQYFYELVFKDKQYHHLIDTLPQPPEEDLLRWFEGLKNYDWREFLPEIKVPTLLIHGDQDTITLPASSEYMKEKIPNSQLVVFKGVGHTPFLEQPDKFHDLVRGFISNNG</sequence>
<evidence type="ECO:0000313" key="3">
    <source>
        <dbReference type="EMBL" id="OGC33436.1"/>
    </source>
</evidence>